<reference evidence="2" key="1">
    <citation type="journal article" date="2023" name="Mol. Phylogenet. Evol.">
        <title>Genome-scale phylogeny and comparative genomics of the fungal order Sordariales.</title>
        <authorList>
            <person name="Hensen N."/>
            <person name="Bonometti L."/>
            <person name="Westerberg I."/>
            <person name="Brannstrom I.O."/>
            <person name="Guillou S."/>
            <person name="Cros-Aarteil S."/>
            <person name="Calhoun S."/>
            <person name="Haridas S."/>
            <person name="Kuo A."/>
            <person name="Mondo S."/>
            <person name="Pangilinan J."/>
            <person name="Riley R."/>
            <person name="LaButti K."/>
            <person name="Andreopoulos B."/>
            <person name="Lipzen A."/>
            <person name="Chen C."/>
            <person name="Yan M."/>
            <person name="Daum C."/>
            <person name="Ng V."/>
            <person name="Clum A."/>
            <person name="Steindorff A."/>
            <person name="Ohm R.A."/>
            <person name="Martin F."/>
            <person name="Silar P."/>
            <person name="Natvig D.O."/>
            <person name="Lalanne C."/>
            <person name="Gautier V."/>
            <person name="Ament-Velasquez S.L."/>
            <person name="Kruys A."/>
            <person name="Hutchinson M.I."/>
            <person name="Powell A.J."/>
            <person name="Barry K."/>
            <person name="Miller A.N."/>
            <person name="Grigoriev I.V."/>
            <person name="Debuchy R."/>
            <person name="Gladieux P."/>
            <person name="Hiltunen Thoren M."/>
            <person name="Johannesson H."/>
        </authorList>
    </citation>
    <scope>NUCLEOTIDE SEQUENCE</scope>
    <source>
        <strain evidence="2">SMH4131-1</strain>
    </source>
</reference>
<feature type="region of interest" description="Disordered" evidence="1">
    <location>
        <begin position="207"/>
        <end position="244"/>
    </location>
</feature>
<evidence type="ECO:0000313" key="3">
    <source>
        <dbReference type="Proteomes" id="UP001286456"/>
    </source>
</evidence>
<evidence type="ECO:0000256" key="1">
    <source>
        <dbReference type="SAM" id="MobiDB-lite"/>
    </source>
</evidence>
<keyword evidence="3" id="KW-1185">Reference proteome</keyword>
<reference evidence="2" key="2">
    <citation type="submission" date="2023-06" db="EMBL/GenBank/DDBJ databases">
        <authorList>
            <consortium name="Lawrence Berkeley National Laboratory"/>
            <person name="Haridas S."/>
            <person name="Hensen N."/>
            <person name="Bonometti L."/>
            <person name="Westerberg I."/>
            <person name="Brannstrom I.O."/>
            <person name="Guillou S."/>
            <person name="Cros-Aarteil S."/>
            <person name="Calhoun S."/>
            <person name="Kuo A."/>
            <person name="Mondo S."/>
            <person name="Pangilinan J."/>
            <person name="Riley R."/>
            <person name="Labutti K."/>
            <person name="Andreopoulos B."/>
            <person name="Lipzen A."/>
            <person name="Chen C."/>
            <person name="Yanf M."/>
            <person name="Daum C."/>
            <person name="Ng V."/>
            <person name="Clum A."/>
            <person name="Steindorff A."/>
            <person name="Ohm R."/>
            <person name="Martin F."/>
            <person name="Silar P."/>
            <person name="Natvig D."/>
            <person name="Lalanne C."/>
            <person name="Gautier V."/>
            <person name="Ament-Velasquez S.L."/>
            <person name="Kruys A."/>
            <person name="Hutchinson M.I."/>
            <person name="Powell A.J."/>
            <person name="Barry K."/>
            <person name="Miller A.N."/>
            <person name="Grigoriev I.V."/>
            <person name="Debuchy R."/>
            <person name="Gladieux P."/>
            <person name="Thoren M.H."/>
            <person name="Johannesson H."/>
        </authorList>
    </citation>
    <scope>NUCLEOTIDE SEQUENCE</scope>
    <source>
        <strain evidence="2">SMH4131-1</strain>
    </source>
</reference>
<protein>
    <submittedName>
        <fullName evidence="2">Uncharacterized protein</fullName>
    </submittedName>
</protein>
<evidence type="ECO:0000313" key="2">
    <source>
        <dbReference type="EMBL" id="KAK3324479.1"/>
    </source>
</evidence>
<dbReference type="EMBL" id="JAUEPO010000004">
    <property type="protein sequence ID" value="KAK3324479.1"/>
    <property type="molecule type" value="Genomic_DNA"/>
</dbReference>
<gene>
    <name evidence="2" type="ORF">B0T19DRAFT_428677</name>
</gene>
<dbReference type="AlphaFoldDB" id="A0AAE0IGB7"/>
<sequence length="354" mass="39717">MSSICLQQISDALDEKKIGLACNLLHALDDYPLVQAQGEDGMATVQQSSRLFLSLRDTLVLGLDARLDQIIIKILLHALQQYEDISKTRVHKTQDSLIWLTPSEIDMRDHLEVFRNFSIHITQTCTSSTLTDVNFLKAKHRLQKLCPRINNLASWSHVPPKTCDSQLSNPISKVRVLSTGVRKQKKARQGHKRATITKRQLETAAIAHGARQMPTPPSQEASRPGSHRRKISPGGPCINPENEAITIPTPESTVLSKLPRAATKKVEGWVEEPTQPFDADMMLSRVESRGLMEKCRRRSDGFGISRTARHKPVISSGHGLLTWPRCVACQRKVVFDEDSEQLLYCSMCEGLAWF</sequence>
<accession>A0AAE0IGB7</accession>
<name>A0AAE0IGB7_9PEZI</name>
<comment type="caution">
    <text evidence="2">The sequence shown here is derived from an EMBL/GenBank/DDBJ whole genome shotgun (WGS) entry which is preliminary data.</text>
</comment>
<organism evidence="2 3">
    <name type="scientific">Cercophora scortea</name>
    <dbReference type="NCBI Taxonomy" id="314031"/>
    <lineage>
        <taxon>Eukaryota</taxon>
        <taxon>Fungi</taxon>
        <taxon>Dikarya</taxon>
        <taxon>Ascomycota</taxon>
        <taxon>Pezizomycotina</taxon>
        <taxon>Sordariomycetes</taxon>
        <taxon>Sordariomycetidae</taxon>
        <taxon>Sordariales</taxon>
        <taxon>Lasiosphaeriaceae</taxon>
        <taxon>Cercophora</taxon>
    </lineage>
</organism>
<proteinExistence type="predicted"/>
<dbReference type="Proteomes" id="UP001286456">
    <property type="component" value="Unassembled WGS sequence"/>
</dbReference>